<dbReference type="RefSeq" id="WP_014902381.1">
    <property type="nucleotide sequence ID" value="NC_018515.1"/>
</dbReference>
<evidence type="ECO:0000256" key="2">
    <source>
        <dbReference type="ARBA" id="ARBA00022723"/>
    </source>
</evidence>
<feature type="domain" description="Radical SAM core" evidence="5">
    <location>
        <begin position="85"/>
        <end position="291"/>
    </location>
</feature>
<evidence type="ECO:0000259" key="5">
    <source>
        <dbReference type="PROSITE" id="PS51918"/>
    </source>
</evidence>
<dbReference type="GO" id="GO:0003824">
    <property type="term" value="F:catalytic activity"/>
    <property type="evidence" value="ECO:0007669"/>
    <property type="project" value="InterPro"/>
</dbReference>
<dbReference type="Proteomes" id="UP000005262">
    <property type="component" value="Chromosome"/>
</dbReference>
<sequence length="440" mass="51164">MLINLSPEQLTRIKNPTFKEYGQIYLSIADRFKDWVNQTGLILDKDLSEETAALLKSLRTKGALFRNDNKSIYVNQISPACVACQKGVGSVSLFISLMCHRDCYFCFNKNQDNYEEFSQHKRSCLKELDSLHQQGGKLAHLGLTGGEPLLHKPETVEFFRRAKEKFPRVYTRLYTSGDLIDETLLKDLQETHLDEIRFSIKVDDPQSLKEDILAKMSLAKNFIPAVMVEMPVIPGTLEVMKDLLLKLDSLGIFGINLLEFCFPLNNVEVFQKNNFQIKNPPYRVLYDYWYAGGLPISRSEIECLQLLEFILDEKLSLGAQYCSLENKHTAQIYQQNLDQRVAKTQFFSNKDYFYKSAKVFGEDISKVLKVFRKLHNTNYILNEDYQFLEFHVERIKDLKKLEIEIGISYNVMEKREDETFLRELKLDLTSPKLFDQKSDI</sequence>
<evidence type="ECO:0000256" key="3">
    <source>
        <dbReference type="ARBA" id="ARBA00023004"/>
    </source>
</evidence>
<evidence type="ECO:0000256" key="1">
    <source>
        <dbReference type="ARBA" id="ARBA00022691"/>
    </source>
</evidence>
<dbReference type="HOGENOM" id="CLU_620840_0_0_9"/>
<dbReference type="AlphaFoldDB" id="J7INQ4"/>
<dbReference type="PROSITE" id="PS51918">
    <property type="entry name" value="RADICAL_SAM"/>
    <property type="match status" value="1"/>
</dbReference>
<evidence type="ECO:0000313" key="6">
    <source>
        <dbReference type="EMBL" id="AFQ43462.1"/>
    </source>
</evidence>
<keyword evidence="1" id="KW-0949">S-adenosyl-L-methionine</keyword>
<keyword evidence="2" id="KW-0479">Metal-binding</keyword>
<dbReference type="InterPro" id="IPR013785">
    <property type="entry name" value="Aldolase_TIM"/>
</dbReference>
<dbReference type="CDD" id="cd01335">
    <property type="entry name" value="Radical_SAM"/>
    <property type="match status" value="1"/>
</dbReference>
<dbReference type="STRING" id="768704.Desmer_1469"/>
<keyword evidence="7" id="KW-1185">Reference proteome</keyword>
<dbReference type="InterPro" id="IPR007197">
    <property type="entry name" value="rSAM"/>
</dbReference>
<keyword evidence="4" id="KW-0411">Iron-sulfur</keyword>
<accession>J7INQ4</accession>
<evidence type="ECO:0000313" key="7">
    <source>
        <dbReference type="Proteomes" id="UP000005262"/>
    </source>
</evidence>
<dbReference type="SFLD" id="SFLDS00029">
    <property type="entry name" value="Radical_SAM"/>
    <property type="match status" value="1"/>
</dbReference>
<dbReference type="GO" id="GO:0046872">
    <property type="term" value="F:metal ion binding"/>
    <property type="evidence" value="ECO:0007669"/>
    <property type="project" value="UniProtKB-KW"/>
</dbReference>
<protein>
    <recommendedName>
        <fullName evidence="5">Radical SAM core domain-containing protein</fullName>
    </recommendedName>
</protein>
<dbReference type="KEGG" id="dmi:Desmer_1469"/>
<dbReference type="SUPFAM" id="SSF102114">
    <property type="entry name" value="Radical SAM enzymes"/>
    <property type="match status" value="1"/>
</dbReference>
<keyword evidence="3" id="KW-0408">Iron</keyword>
<dbReference type="OrthoDB" id="6457556at2"/>
<dbReference type="eggNOG" id="COG2108">
    <property type="taxonomic scope" value="Bacteria"/>
</dbReference>
<dbReference type="EMBL" id="CP003629">
    <property type="protein sequence ID" value="AFQ43462.1"/>
    <property type="molecule type" value="Genomic_DNA"/>
</dbReference>
<organism evidence="6 7">
    <name type="scientific">Desulfosporosinus meridiei (strain ATCC BAA-275 / DSM 13257 / KCTC 12902 / NCIMB 13706 / S10)</name>
    <dbReference type="NCBI Taxonomy" id="768704"/>
    <lineage>
        <taxon>Bacteria</taxon>
        <taxon>Bacillati</taxon>
        <taxon>Bacillota</taxon>
        <taxon>Clostridia</taxon>
        <taxon>Eubacteriales</taxon>
        <taxon>Desulfitobacteriaceae</taxon>
        <taxon>Desulfosporosinus</taxon>
    </lineage>
</organism>
<dbReference type="InterPro" id="IPR006638">
    <property type="entry name" value="Elp3/MiaA/NifB-like_rSAM"/>
</dbReference>
<proteinExistence type="predicted"/>
<dbReference type="SMART" id="SM00729">
    <property type="entry name" value="Elp3"/>
    <property type="match status" value="1"/>
</dbReference>
<dbReference type="GO" id="GO:0051536">
    <property type="term" value="F:iron-sulfur cluster binding"/>
    <property type="evidence" value="ECO:0007669"/>
    <property type="project" value="UniProtKB-KW"/>
</dbReference>
<gene>
    <name evidence="6" type="ordered locus">Desmer_1469</name>
</gene>
<dbReference type="PANTHER" id="PTHR43288">
    <property type="entry name" value="BIOTIN SYNTHASE-RELATED PROTEIN, RADICAL SAM SUPERFAMILY"/>
    <property type="match status" value="1"/>
</dbReference>
<evidence type="ECO:0000256" key="4">
    <source>
        <dbReference type="ARBA" id="ARBA00023014"/>
    </source>
</evidence>
<reference evidence="7" key="2">
    <citation type="submission" date="2012-08" db="EMBL/GenBank/DDBJ databases">
        <title>Finished genome of Desulfosporosinus meridiei DSM 13257.</title>
        <authorList>
            <person name="Huntemann M."/>
            <person name="Wei C.-L."/>
            <person name="Han J."/>
            <person name="Detter J.C."/>
            <person name="Han C."/>
            <person name="Davenport K."/>
            <person name="Daligault H."/>
            <person name="Erkkila T."/>
            <person name="Gu W."/>
            <person name="Munk A.C.C."/>
            <person name="Teshima H."/>
            <person name="Xu Y."/>
            <person name="Chain P."/>
            <person name="Tapia R."/>
            <person name="Chen A."/>
            <person name="Krypides N."/>
            <person name="Mavromatis K."/>
            <person name="Markowitz V."/>
            <person name="Szeto E."/>
            <person name="Ivanova N."/>
            <person name="Mikhailova N."/>
            <person name="Ovchinnikova G."/>
            <person name="Pagani I."/>
            <person name="Pati A."/>
            <person name="Goodwin L."/>
            <person name="Peters L."/>
            <person name="Pitluck S."/>
            <person name="Woyke T."/>
            <person name="Pester M."/>
            <person name="Spring S."/>
            <person name="Ollivier B."/>
            <person name="Rattei T."/>
            <person name="Klenk H.-P."/>
            <person name="Wagner M."/>
            <person name="Loy A."/>
        </authorList>
    </citation>
    <scope>NUCLEOTIDE SEQUENCE [LARGE SCALE GENOMIC DNA]</scope>
    <source>
        <strain evidence="7">ATCC BAA-275 / DSM 13257 / NCIMB 13706 / S10</strain>
    </source>
</reference>
<dbReference type="Gene3D" id="3.20.20.70">
    <property type="entry name" value="Aldolase class I"/>
    <property type="match status" value="1"/>
</dbReference>
<name>J7INQ4_DESMD</name>
<dbReference type="PANTHER" id="PTHR43288:SF1">
    <property type="entry name" value="GLYCYL-RADICAL ENZYME ACTIVATING ENZYME MJ0021-RELATED"/>
    <property type="match status" value="1"/>
</dbReference>
<reference evidence="6 7" key="1">
    <citation type="journal article" date="2012" name="J. Bacteriol.">
        <title>Complete genome sequences of Desulfosporosinus orientis DSM765T, Desulfosporosinus youngiae DSM17734T, Desulfosporosinus meridiei DSM13257T, and Desulfosporosinus acidiphilus DSM22704T.</title>
        <authorList>
            <person name="Pester M."/>
            <person name="Brambilla E."/>
            <person name="Alazard D."/>
            <person name="Rattei T."/>
            <person name="Weinmaier T."/>
            <person name="Han J."/>
            <person name="Lucas S."/>
            <person name="Lapidus A."/>
            <person name="Cheng J.F."/>
            <person name="Goodwin L."/>
            <person name="Pitluck S."/>
            <person name="Peters L."/>
            <person name="Ovchinnikova G."/>
            <person name="Teshima H."/>
            <person name="Detter J.C."/>
            <person name="Han C.S."/>
            <person name="Tapia R."/>
            <person name="Land M.L."/>
            <person name="Hauser L."/>
            <person name="Kyrpides N.C."/>
            <person name="Ivanova N.N."/>
            <person name="Pagani I."/>
            <person name="Huntmann M."/>
            <person name="Wei C.L."/>
            <person name="Davenport K.W."/>
            <person name="Daligault H."/>
            <person name="Chain P.S."/>
            <person name="Chen A."/>
            <person name="Mavromatis K."/>
            <person name="Markowitz V."/>
            <person name="Szeto E."/>
            <person name="Mikhailova N."/>
            <person name="Pati A."/>
            <person name="Wagner M."/>
            <person name="Woyke T."/>
            <person name="Ollivier B."/>
            <person name="Klenk H.P."/>
            <person name="Spring S."/>
            <person name="Loy A."/>
        </authorList>
    </citation>
    <scope>NUCLEOTIDE SEQUENCE [LARGE SCALE GENOMIC DNA]</scope>
    <source>
        <strain evidence="7">ATCC BAA-275 / DSM 13257 / NCIMB 13706 / S10</strain>
    </source>
</reference>
<dbReference type="Pfam" id="PF04055">
    <property type="entry name" value="Radical_SAM"/>
    <property type="match status" value="1"/>
</dbReference>
<dbReference type="InterPro" id="IPR058240">
    <property type="entry name" value="rSAM_sf"/>
</dbReference>